<dbReference type="EMBL" id="CP104064">
    <property type="protein sequence ID" value="WAH38661.1"/>
    <property type="molecule type" value="Genomic_DNA"/>
</dbReference>
<protein>
    <submittedName>
        <fullName evidence="1">Uncharacterized protein</fullName>
    </submittedName>
</protein>
<name>A0ABY6Z8T2_9BACL</name>
<dbReference type="RefSeq" id="WP_268046247.1">
    <property type="nucleotide sequence ID" value="NZ_CP104064.1"/>
</dbReference>
<evidence type="ECO:0000313" key="2">
    <source>
        <dbReference type="Proteomes" id="UP001164803"/>
    </source>
</evidence>
<reference evidence="1" key="1">
    <citation type="submission" date="2022-08" db="EMBL/GenBank/DDBJ databases">
        <title>Alicyclobacillus dauci DSM2870, complete genome.</title>
        <authorList>
            <person name="Wang Q."/>
            <person name="Cai R."/>
            <person name="Wang Z."/>
        </authorList>
    </citation>
    <scope>NUCLEOTIDE SEQUENCE</scope>
    <source>
        <strain evidence="1">DSM 28700</strain>
    </source>
</reference>
<accession>A0ABY6Z8T2</accession>
<dbReference type="Proteomes" id="UP001164803">
    <property type="component" value="Chromosome"/>
</dbReference>
<evidence type="ECO:0000313" key="1">
    <source>
        <dbReference type="EMBL" id="WAH38661.1"/>
    </source>
</evidence>
<organism evidence="1 2">
    <name type="scientific">Alicyclobacillus dauci</name>
    <dbReference type="NCBI Taxonomy" id="1475485"/>
    <lineage>
        <taxon>Bacteria</taxon>
        <taxon>Bacillati</taxon>
        <taxon>Bacillota</taxon>
        <taxon>Bacilli</taxon>
        <taxon>Bacillales</taxon>
        <taxon>Alicyclobacillaceae</taxon>
        <taxon>Alicyclobacillus</taxon>
    </lineage>
</organism>
<gene>
    <name evidence="1" type="ORF">NZD86_09345</name>
</gene>
<keyword evidence="2" id="KW-1185">Reference proteome</keyword>
<sequence length="92" mass="10698">MSLIKGFESIDIEDTDTALYKVHEIVRRPYCVPTYIVTNGRDRIVRSEFWLDGQAIPLHVIQTQLKKGQHTIPLSHARKVSEQLLELRVRTE</sequence>
<proteinExistence type="predicted"/>